<dbReference type="RefSeq" id="XP_001446957.1">
    <property type="nucleotide sequence ID" value="XM_001446920.1"/>
</dbReference>
<reference evidence="1 2" key="1">
    <citation type="journal article" date="2006" name="Nature">
        <title>Global trends of whole-genome duplications revealed by the ciliate Paramecium tetraurelia.</title>
        <authorList>
            <consortium name="Genoscope"/>
            <person name="Aury J.-M."/>
            <person name="Jaillon O."/>
            <person name="Duret L."/>
            <person name="Noel B."/>
            <person name="Jubin C."/>
            <person name="Porcel B.M."/>
            <person name="Segurens B."/>
            <person name="Daubin V."/>
            <person name="Anthouard V."/>
            <person name="Aiach N."/>
            <person name="Arnaiz O."/>
            <person name="Billaut A."/>
            <person name="Beisson J."/>
            <person name="Blanc I."/>
            <person name="Bouhouche K."/>
            <person name="Camara F."/>
            <person name="Duharcourt S."/>
            <person name="Guigo R."/>
            <person name="Gogendeau D."/>
            <person name="Katinka M."/>
            <person name="Keller A.-M."/>
            <person name="Kissmehl R."/>
            <person name="Klotz C."/>
            <person name="Koll F."/>
            <person name="Le Moue A."/>
            <person name="Lepere C."/>
            <person name="Malinsky S."/>
            <person name="Nowacki M."/>
            <person name="Nowak J.K."/>
            <person name="Plattner H."/>
            <person name="Poulain J."/>
            <person name="Ruiz F."/>
            <person name="Serrano V."/>
            <person name="Zagulski M."/>
            <person name="Dessen P."/>
            <person name="Betermier M."/>
            <person name="Weissenbach J."/>
            <person name="Scarpelli C."/>
            <person name="Schachter V."/>
            <person name="Sperling L."/>
            <person name="Meyer E."/>
            <person name="Cohen J."/>
            <person name="Wincker P."/>
        </authorList>
    </citation>
    <scope>NUCLEOTIDE SEQUENCE [LARGE SCALE GENOMIC DNA]</scope>
    <source>
        <strain evidence="1 2">Stock d4-2</strain>
    </source>
</reference>
<protein>
    <submittedName>
        <fullName evidence="1">Uncharacterized protein</fullName>
    </submittedName>
</protein>
<dbReference type="GeneID" id="5032741"/>
<name>A0D943_PARTE</name>
<dbReference type="Proteomes" id="UP000000600">
    <property type="component" value="Unassembled WGS sequence"/>
</dbReference>
<dbReference type="PANTHER" id="PTHR33706:SF1">
    <property type="entry name" value="TPR REPEAT PROTEIN"/>
    <property type="match status" value="1"/>
</dbReference>
<dbReference type="KEGG" id="ptm:GSPATT00014506001"/>
<dbReference type="InParanoid" id="A0D943"/>
<sequence length="226" mass="26933">MKQPVEFNNYQLLEETQKLDELILDNQLVQYNRIKVKVVFTKDNDLYYIRDGQILRMQILEVYKLQQRQNDDPLQNRYNTYNGKESIVKVMKKLENGRLDGKEKLQLMLEANTAKMEKNRAFGKIQYKIILTQVYECGVYYSDKKQGEWKYLYEEEKIGGGIYNQMGQKNGKWIDLSDGFMLHTQVTYSGEYKNDIKIGLWDVWLKHKYGNSSSSHTWCMQNLLYL</sequence>
<keyword evidence="2" id="KW-1185">Reference proteome</keyword>
<evidence type="ECO:0000313" key="2">
    <source>
        <dbReference type="Proteomes" id="UP000000600"/>
    </source>
</evidence>
<dbReference type="AlphaFoldDB" id="A0D943"/>
<proteinExistence type="predicted"/>
<dbReference type="HOGENOM" id="CLU_1226857_0_0_1"/>
<accession>A0D943</accession>
<evidence type="ECO:0000313" key="1">
    <source>
        <dbReference type="EMBL" id="CAK79560.1"/>
    </source>
</evidence>
<dbReference type="SUPFAM" id="SSF82185">
    <property type="entry name" value="Histone H3 K4-specific methyltransferase SET7/9 N-terminal domain"/>
    <property type="match status" value="1"/>
</dbReference>
<gene>
    <name evidence="1" type="ORF">GSPATT00014506001</name>
</gene>
<dbReference type="EMBL" id="CT868330">
    <property type="protein sequence ID" value="CAK79560.1"/>
    <property type="molecule type" value="Genomic_DNA"/>
</dbReference>
<dbReference type="OrthoDB" id="312320at2759"/>
<dbReference type="PANTHER" id="PTHR33706">
    <property type="entry name" value="MORN VARIANT REPEAT PROTEIN"/>
    <property type="match status" value="1"/>
</dbReference>
<organism evidence="1 2">
    <name type="scientific">Paramecium tetraurelia</name>
    <dbReference type="NCBI Taxonomy" id="5888"/>
    <lineage>
        <taxon>Eukaryota</taxon>
        <taxon>Sar</taxon>
        <taxon>Alveolata</taxon>
        <taxon>Ciliophora</taxon>
        <taxon>Intramacronucleata</taxon>
        <taxon>Oligohymenophorea</taxon>
        <taxon>Peniculida</taxon>
        <taxon>Parameciidae</taxon>
        <taxon>Paramecium</taxon>
    </lineage>
</organism>